<dbReference type="Proteomes" id="UP000887565">
    <property type="component" value="Unplaced"/>
</dbReference>
<dbReference type="GO" id="GO:0048311">
    <property type="term" value="P:mitochondrion distribution"/>
    <property type="evidence" value="ECO:0007669"/>
    <property type="project" value="TreeGrafter"/>
</dbReference>
<dbReference type="PANTHER" id="PTHR15751">
    <property type="entry name" value="TRAFFICKING KINESIN-BINDING PROTEIN"/>
    <property type="match status" value="1"/>
</dbReference>
<organism evidence="6 7">
    <name type="scientific">Romanomermis culicivorax</name>
    <name type="common">Nematode worm</name>
    <dbReference type="NCBI Taxonomy" id="13658"/>
    <lineage>
        <taxon>Eukaryota</taxon>
        <taxon>Metazoa</taxon>
        <taxon>Ecdysozoa</taxon>
        <taxon>Nematoda</taxon>
        <taxon>Enoplea</taxon>
        <taxon>Dorylaimia</taxon>
        <taxon>Mermithida</taxon>
        <taxon>Mermithoidea</taxon>
        <taxon>Mermithidae</taxon>
        <taxon>Romanomermis</taxon>
    </lineage>
</organism>
<reference evidence="7" key="1">
    <citation type="submission" date="2022-11" db="UniProtKB">
        <authorList>
            <consortium name="WormBaseParasite"/>
        </authorList>
    </citation>
    <scope>IDENTIFICATION</scope>
</reference>
<sequence length="178" mass="20490">MDEYALDSSQSNCKSDDDDILEYVSALASSNYRSTLTCLADNLESSEQEEEQSSAQFSFNKNGEKSQYLENMENLKHALTEKDKDLQLAARIGKCLLERNQQLQNVNDHLENQISVVNEELVQLKHELQQKMEILKRWTQENQCTSDFPPSDRKINTLNSLERKLTTLEEENAGLKLE</sequence>
<evidence type="ECO:0000259" key="5">
    <source>
        <dbReference type="SMART" id="SM01424"/>
    </source>
</evidence>
<name>A0A915LCM5_ROMCU</name>
<evidence type="ECO:0000256" key="4">
    <source>
        <dbReference type="SAM" id="Coils"/>
    </source>
</evidence>
<dbReference type="GO" id="GO:0017022">
    <property type="term" value="F:myosin binding"/>
    <property type="evidence" value="ECO:0007669"/>
    <property type="project" value="TreeGrafter"/>
</dbReference>
<comment type="subcellular location">
    <subcellularLocation>
        <location evidence="1">Mitochondrion</location>
    </subcellularLocation>
</comment>
<evidence type="ECO:0000256" key="2">
    <source>
        <dbReference type="ARBA" id="ARBA00023054"/>
    </source>
</evidence>
<evidence type="ECO:0000256" key="1">
    <source>
        <dbReference type="ARBA" id="ARBA00004173"/>
    </source>
</evidence>
<proteinExistence type="predicted"/>
<dbReference type="WBParaSite" id="nRc.2.0.1.t48093-RA">
    <property type="protein sequence ID" value="nRc.2.0.1.t48093-RA"/>
    <property type="gene ID" value="nRc.2.0.1.g48093"/>
</dbReference>
<dbReference type="PANTHER" id="PTHR15751:SF12">
    <property type="entry name" value="TRAFFICKING KINESIN-BINDING PROTEIN MILT"/>
    <property type="match status" value="1"/>
</dbReference>
<evidence type="ECO:0000256" key="3">
    <source>
        <dbReference type="ARBA" id="ARBA00023128"/>
    </source>
</evidence>
<keyword evidence="6" id="KW-1185">Reference proteome</keyword>
<keyword evidence="2 4" id="KW-0175">Coiled coil</keyword>
<dbReference type="SMART" id="SM01424">
    <property type="entry name" value="HAP1_N"/>
    <property type="match status" value="1"/>
</dbReference>
<dbReference type="InterPro" id="IPR051946">
    <property type="entry name" value="Intracell_Traff-Reg"/>
</dbReference>
<evidence type="ECO:0000313" key="7">
    <source>
        <dbReference type="WBParaSite" id="nRc.2.0.1.t48093-RA"/>
    </source>
</evidence>
<dbReference type="GO" id="GO:0031410">
    <property type="term" value="C:cytoplasmic vesicle"/>
    <property type="evidence" value="ECO:0007669"/>
    <property type="project" value="TreeGrafter"/>
</dbReference>
<dbReference type="GO" id="GO:0005739">
    <property type="term" value="C:mitochondrion"/>
    <property type="evidence" value="ECO:0007669"/>
    <property type="project" value="UniProtKB-SubCell"/>
</dbReference>
<dbReference type="InterPro" id="IPR006933">
    <property type="entry name" value="HAP1_N"/>
</dbReference>
<dbReference type="GO" id="GO:0047496">
    <property type="term" value="P:vesicle transport along microtubule"/>
    <property type="evidence" value="ECO:0007669"/>
    <property type="project" value="TreeGrafter"/>
</dbReference>
<dbReference type="GO" id="GO:0006605">
    <property type="term" value="P:protein targeting"/>
    <property type="evidence" value="ECO:0007669"/>
    <property type="project" value="TreeGrafter"/>
</dbReference>
<dbReference type="Pfam" id="PF04849">
    <property type="entry name" value="HAP1_N"/>
    <property type="match status" value="1"/>
</dbReference>
<feature type="coiled-coil region" evidence="4">
    <location>
        <begin position="65"/>
        <end position="178"/>
    </location>
</feature>
<keyword evidence="3" id="KW-0496">Mitochondrion</keyword>
<feature type="domain" description="HAP1 N-terminal" evidence="5">
    <location>
        <begin position="49"/>
        <end position="178"/>
    </location>
</feature>
<protein>
    <submittedName>
        <fullName evidence="7">HAP1 N-terminal domain-containing protein</fullName>
    </submittedName>
</protein>
<dbReference type="AlphaFoldDB" id="A0A915LCM5"/>
<evidence type="ECO:0000313" key="6">
    <source>
        <dbReference type="Proteomes" id="UP000887565"/>
    </source>
</evidence>
<accession>A0A915LCM5</accession>